<feature type="region of interest" description="Disordered" evidence="1">
    <location>
        <begin position="1"/>
        <end position="47"/>
    </location>
</feature>
<proteinExistence type="predicted"/>
<feature type="compositionally biased region" description="Polar residues" evidence="1">
    <location>
        <begin position="33"/>
        <end position="47"/>
    </location>
</feature>
<gene>
    <name evidence="3" type="ORF">FC98_GL000506</name>
</gene>
<reference evidence="3 4" key="1">
    <citation type="journal article" date="2015" name="Genome Announc.">
        <title>Expanding the biotechnology potential of lactobacilli through comparative genomics of 213 strains and associated genera.</title>
        <authorList>
            <person name="Sun Z."/>
            <person name="Harris H.M."/>
            <person name="McCann A."/>
            <person name="Guo C."/>
            <person name="Argimon S."/>
            <person name="Zhang W."/>
            <person name="Yang X."/>
            <person name="Jeffery I.B."/>
            <person name="Cooney J.C."/>
            <person name="Kagawa T.F."/>
            <person name="Liu W."/>
            <person name="Song Y."/>
            <person name="Salvetti E."/>
            <person name="Wrobel A."/>
            <person name="Rasinkangas P."/>
            <person name="Parkhill J."/>
            <person name="Rea M.C."/>
            <person name="O'Sullivan O."/>
            <person name="Ritari J."/>
            <person name="Douillard F.P."/>
            <person name="Paul Ross R."/>
            <person name="Yang R."/>
            <person name="Briner A.E."/>
            <person name="Felis G.E."/>
            <person name="de Vos W.M."/>
            <person name="Barrangou R."/>
            <person name="Klaenhammer T.R."/>
            <person name="Caufield P.W."/>
            <person name="Cui Y."/>
            <person name="Zhang H."/>
            <person name="O'Toole P.W."/>
        </authorList>
    </citation>
    <scope>NUCLEOTIDE SEQUENCE [LARGE SCALE GENOMIC DNA]</scope>
    <source>
        <strain evidence="3 4">DSM 19906</strain>
    </source>
</reference>
<keyword evidence="2" id="KW-1133">Transmembrane helix</keyword>
<name>A0A0R1NND2_9LACO</name>
<evidence type="ECO:0008006" key="5">
    <source>
        <dbReference type="Google" id="ProtNLM"/>
    </source>
</evidence>
<keyword evidence="2" id="KW-0472">Membrane</keyword>
<feature type="transmembrane region" description="Helical" evidence="2">
    <location>
        <begin position="79"/>
        <end position="99"/>
    </location>
</feature>
<keyword evidence="2" id="KW-0812">Transmembrane</keyword>
<protein>
    <recommendedName>
        <fullName evidence="5">YokE-like PH domain-containing protein</fullName>
    </recommendedName>
</protein>
<evidence type="ECO:0000256" key="2">
    <source>
        <dbReference type="SAM" id="Phobius"/>
    </source>
</evidence>
<comment type="caution">
    <text evidence="3">The sequence shown here is derived from an EMBL/GenBank/DDBJ whole genome shotgun (WGS) entry which is preliminary data.</text>
</comment>
<evidence type="ECO:0000256" key="1">
    <source>
        <dbReference type="SAM" id="MobiDB-lite"/>
    </source>
</evidence>
<dbReference type="AlphaFoldDB" id="A0A0R1NND2"/>
<organism evidence="3 4">
    <name type="scientific">Lentilactobacillus kisonensis DSM 19906 = JCM 15041</name>
    <dbReference type="NCBI Taxonomy" id="1423766"/>
    <lineage>
        <taxon>Bacteria</taxon>
        <taxon>Bacillati</taxon>
        <taxon>Bacillota</taxon>
        <taxon>Bacilli</taxon>
        <taxon>Lactobacillales</taxon>
        <taxon>Lactobacillaceae</taxon>
        <taxon>Lentilactobacillus</taxon>
    </lineage>
</organism>
<accession>A0A0R1NND2</accession>
<keyword evidence="4" id="KW-1185">Reference proteome</keyword>
<dbReference type="EMBL" id="AZEB01000011">
    <property type="protein sequence ID" value="KRL21943.1"/>
    <property type="molecule type" value="Genomic_DNA"/>
</dbReference>
<dbReference type="PATRIC" id="fig|1423766.4.peg.518"/>
<evidence type="ECO:0000313" key="3">
    <source>
        <dbReference type="EMBL" id="KRL21943.1"/>
    </source>
</evidence>
<sequence length="186" mass="20660">MEAPLEQKSGEQALGDQETGEPVQADQPKENIPPQSVQQPNVANSNQIDPKDFGNCLNLDNLNAYRRQLGYPRTDNICVYGYFFSTGAIVLLGPIGALTSKYYMISFEKDGILFLGIGMTQHFNGQNSFVNFSDISSIKFTNVGMNYHLDVKSPKGEIKAKIGKLILGHSWQGENGKKLYEMYGQK</sequence>
<evidence type="ECO:0000313" key="4">
    <source>
        <dbReference type="Proteomes" id="UP000051439"/>
    </source>
</evidence>
<dbReference type="Proteomes" id="UP000051439">
    <property type="component" value="Unassembled WGS sequence"/>
</dbReference>